<name>A0ABQ8EBR4_BRANA</name>
<evidence type="ECO:0000313" key="1">
    <source>
        <dbReference type="EMBL" id="KAH0939103.1"/>
    </source>
</evidence>
<accession>A0ABQ8EBR4</accession>
<keyword evidence="2" id="KW-1185">Reference proteome</keyword>
<evidence type="ECO:0000313" key="2">
    <source>
        <dbReference type="Proteomes" id="UP000824890"/>
    </source>
</evidence>
<sequence length="90" mass="10021">MNTVQQIAQQVDGQEIENMMQAKRKGWSSEAPIHQPDDYQPLQANVQPMVNMIEHCDPLEDIFHAMVENAAMSHEDLADDLCGICGVAKA</sequence>
<dbReference type="EMBL" id="JAGKQM010000002">
    <property type="protein sequence ID" value="KAH0939103.1"/>
    <property type="molecule type" value="Genomic_DNA"/>
</dbReference>
<gene>
    <name evidence="1" type="ORF">HID58_006564</name>
</gene>
<dbReference type="Proteomes" id="UP000824890">
    <property type="component" value="Unassembled WGS sequence"/>
</dbReference>
<proteinExistence type="predicted"/>
<organism evidence="1 2">
    <name type="scientific">Brassica napus</name>
    <name type="common">Rape</name>
    <dbReference type="NCBI Taxonomy" id="3708"/>
    <lineage>
        <taxon>Eukaryota</taxon>
        <taxon>Viridiplantae</taxon>
        <taxon>Streptophyta</taxon>
        <taxon>Embryophyta</taxon>
        <taxon>Tracheophyta</taxon>
        <taxon>Spermatophyta</taxon>
        <taxon>Magnoliopsida</taxon>
        <taxon>eudicotyledons</taxon>
        <taxon>Gunneridae</taxon>
        <taxon>Pentapetalae</taxon>
        <taxon>rosids</taxon>
        <taxon>malvids</taxon>
        <taxon>Brassicales</taxon>
        <taxon>Brassicaceae</taxon>
        <taxon>Brassiceae</taxon>
        <taxon>Brassica</taxon>
    </lineage>
</organism>
<protein>
    <submittedName>
        <fullName evidence="1">Uncharacterized protein</fullName>
    </submittedName>
</protein>
<reference evidence="1 2" key="1">
    <citation type="submission" date="2021-05" db="EMBL/GenBank/DDBJ databases">
        <title>Genome Assembly of Synthetic Allotetraploid Brassica napus Reveals Homoeologous Exchanges between Subgenomes.</title>
        <authorList>
            <person name="Davis J.T."/>
        </authorList>
    </citation>
    <scope>NUCLEOTIDE SEQUENCE [LARGE SCALE GENOMIC DNA]</scope>
    <source>
        <strain evidence="2">cv. Da-Ae</strain>
        <tissue evidence="1">Seedling</tissue>
    </source>
</reference>
<comment type="caution">
    <text evidence="1">The sequence shown here is derived from an EMBL/GenBank/DDBJ whole genome shotgun (WGS) entry which is preliminary data.</text>
</comment>